<accession>A0ABW6XWV1</accession>
<dbReference type="InterPro" id="IPR016024">
    <property type="entry name" value="ARM-type_fold"/>
</dbReference>
<dbReference type="RefSeq" id="WP_158710562.1">
    <property type="nucleotide sequence ID" value="NZ_JBIBDZ010000009.1"/>
</dbReference>
<sequence>MDGYRGLTALIESAWNELNGSDTVHRDHCLDVVGDVLETGRLAQADVERAVERLVTVALSEQRYTVRESALHAVSTASTHYELPYRVVEPLVAGLEGFEPLLLAYVLSVLSCTHDQAALPVVERSLHHPHAEVRWEAAEAVHELLWSQESARGGAA</sequence>
<protein>
    <submittedName>
        <fullName evidence="1">HEAT repeat domain-containing protein</fullName>
    </submittedName>
</protein>
<dbReference type="Proteomes" id="UP001602370">
    <property type="component" value="Unassembled WGS sequence"/>
</dbReference>
<dbReference type="Gene3D" id="1.25.10.10">
    <property type="entry name" value="Leucine-rich Repeat Variant"/>
    <property type="match status" value="1"/>
</dbReference>
<dbReference type="SUPFAM" id="SSF48371">
    <property type="entry name" value="ARM repeat"/>
    <property type="match status" value="1"/>
</dbReference>
<comment type="caution">
    <text evidence="1">The sequence shown here is derived from an EMBL/GenBank/DDBJ whole genome shotgun (WGS) entry which is preliminary data.</text>
</comment>
<dbReference type="EMBL" id="JBIBDZ010000009">
    <property type="protein sequence ID" value="MFF5921988.1"/>
    <property type="molecule type" value="Genomic_DNA"/>
</dbReference>
<organism evidence="1 2">
    <name type="scientific">Streptomyces flavochromogenes</name>
    <dbReference type="NCBI Taxonomy" id="68199"/>
    <lineage>
        <taxon>Bacteria</taxon>
        <taxon>Bacillati</taxon>
        <taxon>Actinomycetota</taxon>
        <taxon>Actinomycetes</taxon>
        <taxon>Kitasatosporales</taxon>
        <taxon>Streptomycetaceae</taxon>
        <taxon>Streptomyces</taxon>
    </lineage>
</organism>
<evidence type="ECO:0000313" key="2">
    <source>
        <dbReference type="Proteomes" id="UP001602370"/>
    </source>
</evidence>
<gene>
    <name evidence="1" type="ORF">ACFY8C_27140</name>
</gene>
<dbReference type="InterPro" id="IPR011989">
    <property type="entry name" value="ARM-like"/>
</dbReference>
<keyword evidence="2" id="KW-1185">Reference proteome</keyword>
<name>A0ABW6XWV1_9ACTN</name>
<reference evidence="1 2" key="1">
    <citation type="submission" date="2024-10" db="EMBL/GenBank/DDBJ databases">
        <title>The Natural Products Discovery Center: Release of the First 8490 Sequenced Strains for Exploring Actinobacteria Biosynthetic Diversity.</title>
        <authorList>
            <person name="Kalkreuter E."/>
            <person name="Kautsar S.A."/>
            <person name="Yang D."/>
            <person name="Bader C.D."/>
            <person name="Teijaro C.N."/>
            <person name="Fluegel L."/>
            <person name="Davis C.M."/>
            <person name="Simpson J.R."/>
            <person name="Lauterbach L."/>
            <person name="Steele A.D."/>
            <person name="Gui C."/>
            <person name="Meng S."/>
            <person name="Li G."/>
            <person name="Viehrig K."/>
            <person name="Ye F."/>
            <person name="Su P."/>
            <person name="Kiefer A.F."/>
            <person name="Nichols A."/>
            <person name="Cepeda A.J."/>
            <person name="Yan W."/>
            <person name="Fan B."/>
            <person name="Jiang Y."/>
            <person name="Adhikari A."/>
            <person name="Zheng C.-J."/>
            <person name="Schuster L."/>
            <person name="Cowan T.M."/>
            <person name="Smanski M.J."/>
            <person name="Chevrette M.G."/>
            <person name="De Carvalho L.P.S."/>
            <person name="Shen B."/>
        </authorList>
    </citation>
    <scope>NUCLEOTIDE SEQUENCE [LARGE SCALE GENOMIC DNA]</scope>
    <source>
        <strain evidence="1 2">NPDC012605</strain>
    </source>
</reference>
<proteinExistence type="predicted"/>
<evidence type="ECO:0000313" key="1">
    <source>
        <dbReference type="EMBL" id="MFF5921988.1"/>
    </source>
</evidence>